<dbReference type="InterPro" id="IPR014710">
    <property type="entry name" value="RmlC-like_jellyroll"/>
</dbReference>
<dbReference type="Gene3D" id="2.60.120.10">
    <property type="entry name" value="Jelly Rolls"/>
    <property type="match status" value="2"/>
</dbReference>
<feature type="domain" description="Quercetin 2,3-dioxygenase C-terminal cupin" evidence="1">
    <location>
        <begin position="155"/>
        <end position="224"/>
    </location>
</feature>
<dbReference type="EMBL" id="CP051677">
    <property type="protein sequence ID" value="QJD81125.1"/>
    <property type="molecule type" value="Genomic_DNA"/>
</dbReference>
<dbReference type="InterPro" id="IPR011051">
    <property type="entry name" value="RmlC_Cupin_sf"/>
</dbReference>
<name>A0A7L5DSM7_9BACT</name>
<dbReference type="InterPro" id="IPR012093">
    <property type="entry name" value="Pirin"/>
</dbReference>
<dbReference type="PANTHER" id="PTHR43212:SF3">
    <property type="entry name" value="QUERCETIN 2,3-DIOXYGENASE"/>
    <property type="match status" value="1"/>
</dbReference>
<dbReference type="PANTHER" id="PTHR43212">
    <property type="entry name" value="QUERCETIN 2,3-DIOXYGENASE"/>
    <property type="match status" value="1"/>
</dbReference>
<dbReference type="Proteomes" id="UP000501128">
    <property type="component" value="Chromosome"/>
</dbReference>
<evidence type="ECO:0000259" key="1">
    <source>
        <dbReference type="Pfam" id="PF17954"/>
    </source>
</evidence>
<evidence type="ECO:0000313" key="2">
    <source>
        <dbReference type="EMBL" id="QJD81125.1"/>
    </source>
</evidence>
<organism evidence="2 3">
    <name type="scientific">Spirosoma rhododendri</name>
    <dbReference type="NCBI Taxonomy" id="2728024"/>
    <lineage>
        <taxon>Bacteria</taxon>
        <taxon>Pseudomonadati</taxon>
        <taxon>Bacteroidota</taxon>
        <taxon>Cytophagia</taxon>
        <taxon>Cytophagales</taxon>
        <taxon>Cytophagaceae</taxon>
        <taxon>Spirosoma</taxon>
    </lineage>
</organism>
<proteinExistence type="predicted"/>
<dbReference type="InterPro" id="IPR041602">
    <property type="entry name" value="Quercetinase_C"/>
</dbReference>
<protein>
    <submittedName>
        <fullName evidence="2">Pirin</fullName>
    </submittedName>
</protein>
<sequence length="228" mass="24975">MDTTTQAQIYLADQRGHSQTPTLRSFHTFNFGSYQADSRAPFGALQLLNDDSLLAGATLSLTVEQPTDVLLLPINGGLEYRSDAGSGFLEPGQSGRLSLRPGMSYTVSNPYEVETIDLLQIWLRRPDESVSVGFADTTFDLSQKNTLLPCLPMSADSRAFIGRYDGRAEDTLSVTPEQGVFVFVVQGVFEVQNRLLHERDGLSLLAIQGNTVEFEALSNDAILLLIVI</sequence>
<dbReference type="Pfam" id="PF17954">
    <property type="entry name" value="Pirin_C_2"/>
    <property type="match status" value="1"/>
</dbReference>
<accession>A0A7L5DSM7</accession>
<evidence type="ECO:0000313" key="3">
    <source>
        <dbReference type="Proteomes" id="UP000501128"/>
    </source>
</evidence>
<gene>
    <name evidence="2" type="ORF">HH216_23895</name>
</gene>
<dbReference type="AlphaFoldDB" id="A0A7L5DSM7"/>
<dbReference type="RefSeq" id="WP_169553144.1">
    <property type="nucleotide sequence ID" value="NZ_CP051677.1"/>
</dbReference>
<keyword evidence="3" id="KW-1185">Reference proteome</keyword>
<dbReference type="SUPFAM" id="SSF51182">
    <property type="entry name" value="RmlC-like cupins"/>
    <property type="match status" value="1"/>
</dbReference>
<dbReference type="KEGG" id="srho:HH216_23895"/>
<reference evidence="2 3" key="1">
    <citation type="submission" date="2020-04" db="EMBL/GenBank/DDBJ databases">
        <title>Genome sequencing of novel species.</title>
        <authorList>
            <person name="Heo J."/>
            <person name="Kim S.-J."/>
            <person name="Kim J.-S."/>
            <person name="Hong S.-B."/>
            <person name="Kwon S.-W."/>
        </authorList>
    </citation>
    <scope>NUCLEOTIDE SEQUENCE [LARGE SCALE GENOMIC DNA]</scope>
    <source>
        <strain evidence="2 3">CJU-R4</strain>
    </source>
</reference>